<dbReference type="Proteomes" id="UP000260828">
    <property type="component" value="Unassembled WGS sequence"/>
</dbReference>
<dbReference type="Pfam" id="PF18843">
    <property type="entry name" value="LPD28"/>
    <property type="match status" value="1"/>
</dbReference>
<reference evidence="2 3" key="1">
    <citation type="submission" date="2018-08" db="EMBL/GenBank/DDBJ databases">
        <title>A genome reference for cultivated species of the human gut microbiota.</title>
        <authorList>
            <person name="Zou Y."/>
            <person name="Xue W."/>
            <person name="Luo G."/>
        </authorList>
    </citation>
    <scope>NUCLEOTIDE SEQUENCE [LARGE SCALE GENOMIC DNA]</scope>
    <source>
        <strain evidence="2 3">TF05-12AC</strain>
    </source>
</reference>
<evidence type="ECO:0000313" key="3">
    <source>
        <dbReference type="Proteomes" id="UP000260828"/>
    </source>
</evidence>
<evidence type="ECO:0000259" key="1">
    <source>
        <dbReference type="Pfam" id="PF18843"/>
    </source>
</evidence>
<sequence>MSINIWTDSMQHAALLGKPVLFTNWLIQRDIIPDGWYCYDLRGTHKSPSTRTTLVDHAADYHAGTVLSPIPLKHEGTASRRVNGTFYLLGEEMTLEQFCEEHDLAYPQDNREFVLRPASLDEVGLFYSEEKLDEALGTVGHLRMDFGHGEKEFWHTWWPHNEDRFNTPEFKEVLQRFVDDLRQTGLLKNLGAMDAYCWQHGGSITEDRRSYGYIAETENYRFCLRCTPFPGEYQGYLYCYDLCQQEMYRQEHPVVGRVTFASGEQQEFTDSKALLQAIREELPFRSTTGFRFETLTDDPEVKKAVDDILLDFAGEDNSRRPCNYGLTETGKQALRKAADPSIPHTYAWFVMTDTNTPQEIIRQDLTLEEAIQIYQDSNTSEKRLGVIKDGIATVDFVHFQSGEQQFFTDHEKLESFRSDLVVAEAMERLYQQLNQPDIGIRMGEM</sequence>
<feature type="domain" description="Large polyvalent protein associated" evidence="1">
    <location>
        <begin position="7"/>
        <end position="100"/>
    </location>
</feature>
<evidence type="ECO:0000313" key="2">
    <source>
        <dbReference type="EMBL" id="RGE67343.1"/>
    </source>
</evidence>
<gene>
    <name evidence="2" type="ORF">DXC40_11125</name>
</gene>
<dbReference type="EMBL" id="QVME01000005">
    <property type="protein sequence ID" value="RGE67343.1"/>
    <property type="molecule type" value="Genomic_DNA"/>
</dbReference>
<comment type="caution">
    <text evidence="2">The sequence shown here is derived from an EMBL/GenBank/DDBJ whole genome shotgun (WGS) entry which is preliminary data.</text>
</comment>
<dbReference type="InterPro" id="IPR040809">
    <property type="entry name" value="LPD28"/>
</dbReference>
<dbReference type="RefSeq" id="WP_117546607.1">
    <property type="nucleotide sequence ID" value="NZ_QVME01000005.1"/>
</dbReference>
<name>A0A3E3IJU7_9FIRM</name>
<accession>A0A3E3IJU7</accession>
<organism evidence="2 3">
    <name type="scientific">Anaerotruncus colihominis</name>
    <dbReference type="NCBI Taxonomy" id="169435"/>
    <lineage>
        <taxon>Bacteria</taxon>
        <taxon>Bacillati</taxon>
        <taxon>Bacillota</taxon>
        <taxon>Clostridia</taxon>
        <taxon>Eubacteriales</taxon>
        <taxon>Oscillospiraceae</taxon>
        <taxon>Anaerotruncus</taxon>
    </lineage>
</organism>
<dbReference type="AlphaFoldDB" id="A0A3E3IJU7"/>
<protein>
    <recommendedName>
        <fullName evidence="1">Large polyvalent protein associated domain-containing protein</fullName>
    </recommendedName>
</protein>
<proteinExistence type="predicted"/>